<protein>
    <recommendedName>
        <fullName evidence="3">DNA glycosylase</fullName>
    </recommendedName>
</protein>
<accession>A0AAP0HII0</accession>
<dbReference type="PANTHER" id="PTHR10242">
    <property type="entry name" value="8-OXOGUANINE DNA GLYCOSYLASE"/>
    <property type="match status" value="1"/>
</dbReference>
<comment type="caution">
    <text evidence="1">The sequence shown here is derived from an EMBL/GenBank/DDBJ whole genome shotgun (WGS) entry which is preliminary data.</text>
</comment>
<dbReference type="SUPFAM" id="SSF48150">
    <property type="entry name" value="DNA-glycosylase"/>
    <property type="match status" value="1"/>
</dbReference>
<dbReference type="Proteomes" id="UP001417504">
    <property type="component" value="Unassembled WGS sequence"/>
</dbReference>
<reference evidence="1 2" key="1">
    <citation type="submission" date="2024-01" db="EMBL/GenBank/DDBJ databases">
        <title>Genome assemblies of Stephania.</title>
        <authorList>
            <person name="Yang L."/>
        </authorList>
    </citation>
    <scope>NUCLEOTIDE SEQUENCE [LARGE SCALE GENOMIC DNA]</scope>
    <source>
        <strain evidence="1">QJT</strain>
        <tissue evidence="1">Leaf</tissue>
    </source>
</reference>
<dbReference type="EMBL" id="JBBNAE010000011">
    <property type="protein sequence ID" value="KAK9085621.1"/>
    <property type="molecule type" value="Genomic_DNA"/>
</dbReference>
<dbReference type="Gene3D" id="1.10.340.30">
    <property type="entry name" value="Hypothetical protein, domain 2"/>
    <property type="match status" value="1"/>
</dbReference>
<dbReference type="PANTHER" id="PTHR10242:SF4">
    <property type="entry name" value="OS07G0657600 PROTEIN"/>
    <property type="match status" value="1"/>
</dbReference>
<dbReference type="GO" id="GO:0005634">
    <property type="term" value="C:nucleus"/>
    <property type="evidence" value="ECO:0007669"/>
    <property type="project" value="TreeGrafter"/>
</dbReference>
<keyword evidence="2" id="KW-1185">Reference proteome</keyword>
<dbReference type="InterPro" id="IPR011257">
    <property type="entry name" value="DNA_glycosylase"/>
</dbReference>
<organism evidence="1 2">
    <name type="scientific">Stephania japonica</name>
    <dbReference type="NCBI Taxonomy" id="461633"/>
    <lineage>
        <taxon>Eukaryota</taxon>
        <taxon>Viridiplantae</taxon>
        <taxon>Streptophyta</taxon>
        <taxon>Embryophyta</taxon>
        <taxon>Tracheophyta</taxon>
        <taxon>Spermatophyta</taxon>
        <taxon>Magnoliopsida</taxon>
        <taxon>Ranunculales</taxon>
        <taxon>Menispermaceae</taxon>
        <taxon>Menispermoideae</taxon>
        <taxon>Cissampelideae</taxon>
        <taxon>Stephania</taxon>
    </lineage>
</organism>
<dbReference type="AlphaFoldDB" id="A0AAP0HII0"/>
<dbReference type="GO" id="GO:0006285">
    <property type="term" value="P:base-excision repair, AP site formation"/>
    <property type="evidence" value="ECO:0007669"/>
    <property type="project" value="TreeGrafter"/>
</dbReference>
<dbReference type="InterPro" id="IPR052054">
    <property type="entry name" value="Oxidative_DNA_repair_enzyme"/>
</dbReference>
<dbReference type="GO" id="GO:0034039">
    <property type="term" value="F:8-oxo-7,8-dihydroguanine DNA N-glycosylase activity"/>
    <property type="evidence" value="ECO:0007669"/>
    <property type="project" value="TreeGrafter"/>
</dbReference>
<name>A0AAP0HII0_9MAGN</name>
<gene>
    <name evidence="1" type="ORF">Sjap_026032</name>
</gene>
<evidence type="ECO:0008006" key="3">
    <source>
        <dbReference type="Google" id="ProtNLM"/>
    </source>
</evidence>
<proteinExistence type="predicted"/>
<evidence type="ECO:0000313" key="2">
    <source>
        <dbReference type="Proteomes" id="UP001417504"/>
    </source>
</evidence>
<sequence length="162" mass="18140">MAKALCALQLEMRTNESTDLLKSSSAVISGKRKRNYSTIKEDSEAQVGDFPNFKELAGVDCQILQKRCNLGYRALTIVRLAQKIYKSRGNWLLELEKAEEALLLEGNASAICDNVYDELMSIKGFGSFASSYVLTCMGNYQRIPADTETIRYLNKAKRLVVP</sequence>
<evidence type="ECO:0000313" key="1">
    <source>
        <dbReference type="EMBL" id="KAK9085621.1"/>
    </source>
</evidence>